<dbReference type="RefSeq" id="WP_104616468.1">
    <property type="nucleotide sequence ID" value="NZ_CP167817.1"/>
</dbReference>
<dbReference type="PANTHER" id="PTHR30348">
    <property type="entry name" value="UNCHARACTERIZED PROTEIN YECE"/>
    <property type="match status" value="1"/>
</dbReference>
<proteinExistence type="predicted"/>
<gene>
    <name evidence="1" type="ORF">XdyCFBP7245_15500</name>
</gene>
<evidence type="ECO:0008006" key="3">
    <source>
        <dbReference type="Google" id="ProtNLM"/>
    </source>
</evidence>
<accession>A0A2S7C0A9</accession>
<protein>
    <recommendedName>
        <fullName evidence="3">DUF72 domain-containing protein</fullName>
    </recommendedName>
</protein>
<dbReference type="InterPro" id="IPR036520">
    <property type="entry name" value="UPF0759_sf"/>
</dbReference>
<dbReference type="SUPFAM" id="SSF117396">
    <property type="entry name" value="TM1631-like"/>
    <property type="match status" value="1"/>
</dbReference>
<organism evidence="1 2">
    <name type="scientific">Xanthomonas dyei</name>
    <dbReference type="NCBI Taxonomy" id="743699"/>
    <lineage>
        <taxon>Bacteria</taxon>
        <taxon>Pseudomonadati</taxon>
        <taxon>Pseudomonadota</taxon>
        <taxon>Gammaproteobacteria</taxon>
        <taxon>Lysobacterales</taxon>
        <taxon>Lysobacteraceae</taxon>
        <taxon>Xanthomonas</taxon>
    </lineage>
</organism>
<dbReference type="Proteomes" id="UP000238908">
    <property type="component" value="Unassembled WGS sequence"/>
</dbReference>
<dbReference type="Pfam" id="PF01904">
    <property type="entry name" value="DUF72"/>
    <property type="match status" value="1"/>
</dbReference>
<dbReference type="AlphaFoldDB" id="A0A2S7C0A9"/>
<dbReference type="InterPro" id="IPR002763">
    <property type="entry name" value="DUF72"/>
</dbReference>
<dbReference type="EMBL" id="MDEE01000025">
    <property type="protein sequence ID" value="PPU54920.1"/>
    <property type="molecule type" value="Genomic_DNA"/>
</dbReference>
<sequence>MTDLFASTPPALDGIHVGIGSWVYAPWRAGMFYPEGLVQRRELEYASRQVTAIEINGTYYGAQKPATYAKWRDDVPPGFVFSAKAPRRITQSRTLAGTKAQVDDFVGGIVELGDTLGPLVWQFEQGHRLQADDLEAFLTLLPKHVGKRSLRHVLEVRDHAAVDASLLALVRRHGVTTVFTDSDEHPSFADLSTDFVYARLMRSQARLHAGYPAPALKQWAERIHAWRRGDDPADLPHVDATSPVVRTPREVFVFFISAAKERNPAAAMALLKELSAG</sequence>
<evidence type="ECO:0000313" key="2">
    <source>
        <dbReference type="Proteomes" id="UP000238908"/>
    </source>
</evidence>
<reference evidence="1 2" key="1">
    <citation type="submission" date="2016-08" db="EMBL/GenBank/DDBJ databases">
        <authorList>
            <person name="Seilhamer J.J."/>
        </authorList>
    </citation>
    <scope>NUCLEOTIDE SEQUENCE [LARGE SCALE GENOMIC DNA]</scope>
    <source>
        <strain evidence="1 2">CFBP7245</strain>
    </source>
</reference>
<comment type="caution">
    <text evidence="1">The sequence shown here is derived from an EMBL/GenBank/DDBJ whole genome shotgun (WGS) entry which is preliminary data.</text>
</comment>
<dbReference type="Gene3D" id="3.20.20.410">
    <property type="entry name" value="Protein of unknown function UPF0759"/>
    <property type="match status" value="1"/>
</dbReference>
<name>A0A2S7C0A9_9XANT</name>
<evidence type="ECO:0000313" key="1">
    <source>
        <dbReference type="EMBL" id="PPU54920.1"/>
    </source>
</evidence>
<dbReference type="PANTHER" id="PTHR30348:SF4">
    <property type="entry name" value="DUF72 DOMAIN-CONTAINING PROTEIN"/>
    <property type="match status" value="1"/>
</dbReference>